<accession>A0ABR0SE68</accession>
<evidence type="ECO:0000256" key="7">
    <source>
        <dbReference type="SAM" id="MobiDB-lite"/>
    </source>
</evidence>
<evidence type="ECO:0000256" key="4">
    <source>
        <dbReference type="ARBA" id="ARBA00022801"/>
    </source>
</evidence>
<evidence type="ECO:0000313" key="9">
    <source>
        <dbReference type="EMBL" id="KAK5990468.1"/>
    </source>
</evidence>
<dbReference type="Gene3D" id="3.90.79.10">
    <property type="entry name" value="Nucleoside Triphosphate Pyrophosphohydrolase"/>
    <property type="match status" value="1"/>
</dbReference>
<dbReference type="PANTHER" id="PTHR12992:SF24">
    <property type="entry name" value="PEROXISOMAL COENZYME A DIPHOSPHATASE NUDT7"/>
    <property type="match status" value="1"/>
</dbReference>
<dbReference type="EMBL" id="JAVFKD010000014">
    <property type="protein sequence ID" value="KAK5990468.1"/>
    <property type="molecule type" value="Genomic_DNA"/>
</dbReference>
<dbReference type="SUPFAM" id="SSF55811">
    <property type="entry name" value="Nudix"/>
    <property type="match status" value="1"/>
</dbReference>
<dbReference type="Pfam" id="PF00293">
    <property type="entry name" value="NUDIX"/>
    <property type="match status" value="1"/>
</dbReference>
<comment type="caution">
    <text evidence="9">The sequence shown here is derived from an EMBL/GenBank/DDBJ whole genome shotgun (WGS) entry which is preliminary data.</text>
</comment>
<evidence type="ECO:0000256" key="1">
    <source>
        <dbReference type="ARBA" id="ARBA00001936"/>
    </source>
</evidence>
<gene>
    <name evidence="9" type="ORF">PT974_08736</name>
</gene>
<evidence type="ECO:0000256" key="6">
    <source>
        <dbReference type="ARBA" id="ARBA00023211"/>
    </source>
</evidence>
<keyword evidence="3" id="KW-0479">Metal-binding</keyword>
<keyword evidence="10" id="KW-1185">Reference proteome</keyword>
<dbReference type="PANTHER" id="PTHR12992">
    <property type="entry name" value="NUDIX HYDROLASE"/>
    <property type="match status" value="1"/>
</dbReference>
<dbReference type="InterPro" id="IPR000086">
    <property type="entry name" value="NUDIX_hydrolase_dom"/>
</dbReference>
<evidence type="ECO:0000256" key="3">
    <source>
        <dbReference type="ARBA" id="ARBA00022723"/>
    </source>
</evidence>
<keyword evidence="6" id="KW-0464">Manganese</keyword>
<evidence type="ECO:0000259" key="8">
    <source>
        <dbReference type="PROSITE" id="PS51462"/>
    </source>
</evidence>
<dbReference type="PROSITE" id="PS51462">
    <property type="entry name" value="NUDIX"/>
    <property type="match status" value="1"/>
</dbReference>
<dbReference type="CDD" id="cd03426">
    <property type="entry name" value="NUDIX_CoAse_Nudt7"/>
    <property type="match status" value="1"/>
</dbReference>
<comment type="cofactor">
    <cofactor evidence="1">
        <name>Mn(2+)</name>
        <dbReference type="ChEBI" id="CHEBI:29035"/>
    </cofactor>
</comment>
<evidence type="ECO:0000256" key="5">
    <source>
        <dbReference type="ARBA" id="ARBA00022842"/>
    </source>
</evidence>
<evidence type="ECO:0000256" key="2">
    <source>
        <dbReference type="ARBA" id="ARBA00001946"/>
    </source>
</evidence>
<keyword evidence="4" id="KW-0378">Hydrolase</keyword>
<comment type="cofactor">
    <cofactor evidence="2">
        <name>Mg(2+)</name>
        <dbReference type="ChEBI" id="CHEBI:18420"/>
    </cofactor>
</comment>
<protein>
    <submittedName>
        <fullName evidence="9">Peroxisomal coenzyme A diphosphatase 1</fullName>
    </submittedName>
</protein>
<dbReference type="InterPro" id="IPR045121">
    <property type="entry name" value="CoAse"/>
</dbReference>
<organism evidence="9 10">
    <name type="scientific">Cladobotryum mycophilum</name>
    <dbReference type="NCBI Taxonomy" id="491253"/>
    <lineage>
        <taxon>Eukaryota</taxon>
        <taxon>Fungi</taxon>
        <taxon>Dikarya</taxon>
        <taxon>Ascomycota</taxon>
        <taxon>Pezizomycotina</taxon>
        <taxon>Sordariomycetes</taxon>
        <taxon>Hypocreomycetidae</taxon>
        <taxon>Hypocreales</taxon>
        <taxon>Hypocreaceae</taxon>
        <taxon>Cladobotryum</taxon>
    </lineage>
</organism>
<feature type="region of interest" description="Disordered" evidence="7">
    <location>
        <begin position="1"/>
        <end position="20"/>
    </location>
</feature>
<reference evidence="9 10" key="1">
    <citation type="submission" date="2024-01" db="EMBL/GenBank/DDBJ databases">
        <title>Complete genome of Cladobotryum mycophilum ATHUM6906.</title>
        <authorList>
            <person name="Christinaki A.C."/>
            <person name="Myridakis A.I."/>
            <person name="Kouvelis V.N."/>
        </authorList>
    </citation>
    <scope>NUCLEOTIDE SEQUENCE [LARGE SCALE GENOMIC DNA]</scope>
    <source>
        <strain evidence="9 10">ATHUM6906</strain>
    </source>
</reference>
<name>A0ABR0SE68_9HYPO</name>
<feature type="domain" description="Nudix hydrolase" evidence="8">
    <location>
        <begin position="103"/>
        <end position="260"/>
    </location>
</feature>
<dbReference type="Proteomes" id="UP001338125">
    <property type="component" value="Unassembled WGS sequence"/>
</dbReference>
<keyword evidence="5" id="KW-0460">Magnesium</keyword>
<sequence length="375" mass="42174">MTEASPHESTTTTTTTTTNGNLEKELLEESVALTHDQVTQVRDHISSLLELGDQLREADYTGASLYYDASTMASLNPKALAAINRFRAYKPPPFPTWDTLPARKRAAVLILLFADRWGDLRVVVTMRAASLRNFSGHAALPGGKADSVDETPYQIARREAYEEIGLPMEDSRIPKPFRIEQLCSLPPAMARTHIVVTPCVAFLHADRTSPDSPPALVEESMIPRLDAREVAAVFTAPFYNFLKVNDLPPHPGETLPPGRWYEGFWIDWEGFKWKSHNYYVPINNQKVSRPRQASAAQVEASNRLEDDQGDEDRFRVWGMTGRVLLDAARIAYQEVPEMEHNEDLGDGEIIEKAVQEGMFEEVGSQRKEEHKPAKM</sequence>
<evidence type="ECO:0000313" key="10">
    <source>
        <dbReference type="Proteomes" id="UP001338125"/>
    </source>
</evidence>
<dbReference type="InterPro" id="IPR015797">
    <property type="entry name" value="NUDIX_hydrolase-like_dom_sf"/>
</dbReference>
<proteinExistence type="predicted"/>